<dbReference type="GO" id="GO:0004675">
    <property type="term" value="F:transmembrane receptor protein serine/threonine kinase activity"/>
    <property type="evidence" value="ECO:0007669"/>
    <property type="project" value="UniProtKB-EC"/>
</dbReference>
<dbReference type="AlphaFoldDB" id="A0A0P6H3K7"/>
<evidence type="ECO:0000313" key="18">
    <source>
        <dbReference type="EMBL" id="JAN69579.1"/>
    </source>
</evidence>
<dbReference type="PROSITE" id="PS00107">
    <property type="entry name" value="PROTEIN_KINASE_ATP"/>
    <property type="match status" value="1"/>
</dbReference>
<dbReference type="Gene3D" id="3.30.200.20">
    <property type="entry name" value="Phosphorylase Kinase, domain 1"/>
    <property type="match status" value="1"/>
</dbReference>
<evidence type="ECO:0000256" key="16">
    <source>
        <dbReference type="ARBA" id="ARBA00023136"/>
    </source>
</evidence>
<accession>A0A0P6H3K7</accession>
<dbReference type="InterPro" id="IPR017441">
    <property type="entry name" value="Protein_kinase_ATP_BS"/>
</dbReference>
<dbReference type="GO" id="GO:0071363">
    <property type="term" value="P:cellular response to growth factor stimulus"/>
    <property type="evidence" value="ECO:0007669"/>
    <property type="project" value="TreeGrafter"/>
</dbReference>
<dbReference type="Gene3D" id="1.10.510.10">
    <property type="entry name" value="Transferase(Phosphotransferase) domain 1"/>
    <property type="match status" value="1"/>
</dbReference>
<evidence type="ECO:0000256" key="2">
    <source>
        <dbReference type="ARBA" id="ARBA00001946"/>
    </source>
</evidence>
<keyword evidence="7" id="KW-0808">Transferase</keyword>
<evidence type="ECO:0000256" key="14">
    <source>
        <dbReference type="ARBA" id="ARBA00022842"/>
    </source>
</evidence>
<keyword evidence="10" id="KW-0732">Signal</keyword>
<dbReference type="InterPro" id="IPR000333">
    <property type="entry name" value="TGFB_receptor"/>
</dbReference>
<dbReference type="InterPro" id="IPR000472">
    <property type="entry name" value="Activin_recp"/>
</dbReference>
<evidence type="ECO:0000256" key="3">
    <source>
        <dbReference type="ARBA" id="ARBA00004479"/>
    </source>
</evidence>
<keyword evidence="11" id="KW-0547">Nucleotide-binding</keyword>
<comment type="cofactor">
    <cofactor evidence="1">
        <name>Mn(2+)</name>
        <dbReference type="ChEBI" id="CHEBI:29035"/>
    </cofactor>
</comment>
<dbReference type="FunFam" id="3.30.200.20:FF:000055">
    <property type="entry name" value="Receptor protein serine/threonine kinase"/>
    <property type="match status" value="1"/>
</dbReference>
<dbReference type="PROSITE" id="PS00108">
    <property type="entry name" value="PROTEIN_KINASE_ST"/>
    <property type="match status" value="1"/>
</dbReference>
<dbReference type="Gene3D" id="2.10.60.10">
    <property type="entry name" value="CD59"/>
    <property type="match status" value="1"/>
</dbReference>
<dbReference type="EC" id="2.7.11.30" evidence="5"/>
<dbReference type="SMART" id="SM00467">
    <property type="entry name" value="GS"/>
    <property type="match status" value="1"/>
</dbReference>
<dbReference type="PROSITE" id="PS50011">
    <property type="entry name" value="PROTEIN_KINASE_DOM"/>
    <property type="match status" value="1"/>
</dbReference>
<dbReference type="InterPro" id="IPR008271">
    <property type="entry name" value="Ser/Thr_kinase_AS"/>
</dbReference>
<dbReference type="EMBL" id="GDIQ01025158">
    <property type="protein sequence ID" value="JAN69579.1"/>
    <property type="molecule type" value="Transcribed_RNA"/>
</dbReference>
<dbReference type="PANTHER" id="PTHR23255">
    <property type="entry name" value="TRANSFORMING GROWTH FACTOR-BETA RECEPTOR TYPE I AND II"/>
    <property type="match status" value="1"/>
</dbReference>
<keyword evidence="12" id="KW-0418">Kinase</keyword>
<evidence type="ECO:0000256" key="15">
    <source>
        <dbReference type="ARBA" id="ARBA00022989"/>
    </source>
</evidence>
<dbReference type="InterPro" id="IPR045860">
    <property type="entry name" value="Snake_toxin-like_sf"/>
</dbReference>
<name>A0A0P6H3K7_9CRUS</name>
<dbReference type="FunFam" id="2.10.60.10:FF:000021">
    <property type="entry name" value="Receptor protein serine/threonine kinase"/>
    <property type="match status" value="1"/>
</dbReference>
<proteinExistence type="inferred from homology"/>
<dbReference type="InterPro" id="IPR003605">
    <property type="entry name" value="GS_dom"/>
</dbReference>
<dbReference type="GO" id="GO:0005524">
    <property type="term" value="F:ATP binding"/>
    <property type="evidence" value="ECO:0007669"/>
    <property type="project" value="UniProtKB-UniRule"/>
</dbReference>
<comment type="cofactor">
    <cofactor evidence="2">
        <name>Mg(2+)</name>
        <dbReference type="ChEBI" id="CHEBI:18420"/>
    </cofactor>
</comment>
<dbReference type="GO" id="GO:0046872">
    <property type="term" value="F:metal ion binding"/>
    <property type="evidence" value="ECO:0007669"/>
    <property type="project" value="UniProtKB-KW"/>
</dbReference>
<dbReference type="GO" id="GO:0006950">
    <property type="term" value="P:response to stress"/>
    <property type="evidence" value="ECO:0007669"/>
    <property type="project" value="UniProtKB-ARBA"/>
</dbReference>
<keyword evidence="13" id="KW-0067">ATP-binding</keyword>
<dbReference type="FunFam" id="1.10.510.10:FF:000018">
    <property type="entry name" value="Receptor protein serine/threonine kinase"/>
    <property type="match status" value="1"/>
</dbReference>
<sequence length="608" mass="69041">MPHEYSLINVCFPKPRSFFSREEHFDSNFFFPPFGHPHFTVASFTDRFLFAGLRWKCCKMADILKIYTRYRSCLWILLLTLSVKYANGLTCYCQGHCPYDNFNGTCEARPFSQCFAAVEEVYNPDTGLPEPEYTYGCLPPEEKGLMQCKGHLVPHLVPKSIQCCHESDHCNRLLSPMYEIRSTTPDPNSGFGSDQNVHYLALLVSGTASVIILFVMVVCVYVHYKRKEDKRQVSIIKAPCAPYLGGNSTIKDMVDHSQSSGSGSGLPLLVQRTIAKQLVMGHSIGKGRYGEVWMAKWREEKVAVKVFFTTEEASWFRETDIYQTVLMRHSHILGFIAADIKGTGSWTQMLLITDYLELGSLHDFLQQYAPDGVAAGRLAFTAASGLAHLHTEIFGTRGKPAIAHRDIKSKNILVKRDWTCAIADFGLAVRYISESQEIDIAPNTRVGTRRYMAPEVLDESLNKFAFEAFKAADIYSFGLVLWEIARRCNTASSTISEIITDESQEKLVTYGPDDYQQPYYDCVPSDPSFDDMYNVVCVKKVRPDIQPHWLAEEPLKTLAQVMQECWHQNPAARLTALRVKKSLTRINDESDMYMYTEKYNDKELLPSV</sequence>
<evidence type="ECO:0000256" key="12">
    <source>
        <dbReference type="ARBA" id="ARBA00022777"/>
    </source>
</evidence>
<evidence type="ECO:0000256" key="1">
    <source>
        <dbReference type="ARBA" id="ARBA00001936"/>
    </source>
</evidence>
<dbReference type="PANTHER" id="PTHR23255:SF68">
    <property type="entry name" value="RECEPTOR PROTEIN SERINE_THREONINE KINASE"/>
    <property type="match status" value="1"/>
</dbReference>
<dbReference type="Pfam" id="PF01064">
    <property type="entry name" value="Activin_recp"/>
    <property type="match status" value="1"/>
</dbReference>
<evidence type="ECO:0000256" key="11">
    <source>
        <dbReference type="ARBA" id="ARBA00022741"/>
    </source>
</evidence>
<dbReference type="SUPFAM" id="SSF56112">
    <property type="entry name" value="Protein kinase-like (PK-like)"/>
    <property type="match status" value="1"/>
</dbReference>
<dbReference type="InterPro" id="IPR000719">
    <property type="entry name" value="Prot_kinase_dom"/>
</dbReference>
<dbReference type="GO" id="GO:0043235">
    <property type="term" value="C:receptor complex"/>
    <property type="evidence" value="ECO:0007669"/>
    <property type="project" value="TreeGrafter"/>
</dbReference>
<dbReference type="GO" id="GO:0005886">
    <property type="term" value="C:plasma membrane"/>
    <property type="evidence" value="ECO:0007669"/>
    <property type="project" value="TreeGrafter"/>
</dbReference>
<dbReference type="Pfam" id="PF08515">
    <property type="entry name" value="TGF_beta_GS"/>
    <property type="match status" value="1"/>
</dbReference>
<evidence type="ECO:0000256" key="13">
    <source>
        <dbReference type="ARBA" id="ARBA00022840"/>
    </source>
</evidence>
<protein>
    <recommendedName>
        <fullName evidence="5">receptor protein serine/threonine kinase</fullName>
        <ecNumber evidence="5">2.7.11.30</ecNumber>
    </recommendedName>
</protein>
<reference evidence="18" key="1">
    <citation type="submission" date="2015-10" db="EMBL/GenBank/DDBJ databases">
        <title>EvidentialGene: Evidence-directed Construction of Complete mRNA Transcriptomes without Genomes.</title>
        <authorList>
            <person name="Gilbert D.G."/>
        </authorList>
    </citation>
    <scope>NUCLEOTIDE SEQUENCE</scope>
</reference>
<evidence type="ECO:0000256" key="6">
    <source>
        <dbReference type="ARBA" id="ARBA00022527"/>
    </source>
</evidence>
<evidence type="ECO:0000256" key="10">
    <source>
        <dbReference type="ARBA" id="ARBA00022729"/>
    </source>
</evidence>
<keyword evidence="14" id="KW-0460">Magnesium</keyword>
<dbReference type="SMART" id="SM00220">
    <property type="entry name" value="S_TKc"/>
    <property type="match status" value="1"/>
</dbReference>
<keyword evidence="16" id="KW-0472">Membrane</keyword>
<dbReference type="OrthoDB" id="69842at2759"/>
<dbReference type="Pfam" id="PF07714">
    <property type="entry name" value="PK_Tyr_Ser-Thr"/>
    <property type="match status" value="1"/>
</dbReference>
<evidence type="ECO:0000256" key="7">
    <source>
        <dbReference type="ARBA" id="ARBA00022679"/>
    </source>
</evidence>
<evidence type="ECO:0000256" key="5">
    <source>
        <dbReference type="ARBA" id="ARBA00012401"/>
    </source>
</evidence>
<organism evidence="18">
    <name type="scientific">Daphnia magna</name>
    <dbReference type="NCBI Taxonomy" id="35525"/>
    <lineage>
        <taxon>Eukaryota</taxon>
        <taxon>Metazoa</taxon>
        <taxon>Ecdysozoa</taxon>
        <taxon>Arthropoda</taxon>
        <taxon>Crustacea</taxon>
        <taxon>Branchiopoda</taxon>
        <taxon>Diplostraca</taxon>
        <taxon>Cladocera</taxon>
        <taxon>Anomopoda</taxon>
        <taxon>Daphniidae</taxon>
        <taxon>Daphnia</taxon>
    </lineage>
</organism>
<keyword evidence="9" id="KW-0479">Metal-binding</keyword>
<dbReference type="InterPro" id="IPR011009">
    <property type="entry name" value="Kinase-like_dom_sf"/>
</dbReference>
<evidence type="ECO:0000256" key="8">
    <source>
        <dbReference type="ARBA" id="ARBA00022692"/>
    </source>
</evidence>
<keyword evidence="8" id="KW-0812">Transmembrane</keyword>
<keyword evidence="17 18" id="KW-0675">Receptor</keyword>
<dbReference type="CDD" id="cd23596">
    <property type="entry name" value="TFP_LU_ECD_Tkv"/>
    <property type="match status" value="1"/>
</dbReference>
<evidence type="ECO:0000256" key="17">
    <source>
        <dbReference type="ARBA" id="ARBA00023170"/>
    </source>
</evidence>
<dbReference type="InterPro" id="IPR001245">
    <property type="entry name" value="Ser-Thr/Tyr_kinase_cat_dom"/>
</dbReference>
<comment type="subcellular location">
    <subcellularLocation>
        <location evidence="3">Membrane</location>
        <topology evidence="3">Single-pass type I membrane protein</topology>
    </subcellularLocation>
</comment>
<keyword evidence="15" id="KW-1133">Transmembrane helix</keyword>
<keyword evidence="6" id="KW-0723">Serine/threonine-protein kinase</keyword>
<dbReference type="SUPFAM" id="SSF57302">
    <property type="entry name" value="Snake toxin-like"/>
    <property type="match status" value="1"/>
</dbReference>
<dbReference type="PROSITE" id="PS51256">
    <property type="entry name" value="GS"/>
    <property type="match status" value="1"/>
</dbReference>
<comment type="similarity">
    <text evidence="4">Belongs to the protein kinase superfamily. TKL Ser/Thr protein kinase family. TGFB receptor subfamily.</text>
</comment>
<evidence type="ECO:0000256" key="9">
    <source>
        <dbReference type="ARBA" id="ARBA00022723"/>
    </source>
</evidence>
<evidence type="ECO:0000256" key="4">
    <source>
        <dbReference type="ARBA" id="ARBA00009605"/>
    </source>
</evidence>